<dbReference type="EMBL" id="KN847014">
    <property type="protein sequence ID" value="KIW86631.1"/>
    <property type="molecule type" value="Genomic_DNA"/>
</dbReference>
<dbReference type="AlphaFoldDB" id="A0A0D2E939"/>
<dbReference type="Proteomes" id="UP000053789">
    <property type="component" value="Unassembled WGS sequence"/>
</dbReference>
<name>A0A0D2E939_CLAB1</name>
<evidence type="ECO:0000313" key="1">
    <source>
        <dbReference type="EMBL" id="KIW86631.1"/>
    </source>
</evidence>
<organism evidence="1 2">
    <name type="scientific">Cladophialophora bantiana (strain ATCC 10958 / CBS 173.52 / CDC B-1940 / NIH 8579)</name>
    <name type="common">Xylohypha bantiana</name>
    <dbReference type="NCBI Taxonomy" id="1442370"/>
    <lineage>
        <taxon>Eukaryota</taxon>
        <taxon>Fungi</taxon>
        <taxon>Dikarya</taxon>
        <taxon>Ascomycota</taxon>
        <taxon>Pezizomycotina</taxon>
        <taxon>Eurotiomycetes</taxon>
        <taxon>Chaetothyriomycetidae</taxon>
        <taxon>Chaetothyriales</taxon>
        <taxon>Herpotrichiellaceae</taxon>
        <taxon>Cladophialophora</taxon>
    </lineage>
</organism>
<reference evidence="1" key="1">
    <citation type="submission" date="2015-01" db="EMBL/GenBank/DDBJ databases">
        <title>The Genome Sequence of Cladophialophora bantiana CBS 173.52.</title>
        <authorList>
            <consortium name="The Broad Institute Genomics Platform"/>
            <person name="Cuomo C."/>
            <person name="de Hoog S."/>
            <person name="Gorbushina A."/>
            <person name="Stielow B."/>
            <person name="Teixiera M."/>
            <person name="Abouelleil A."/>
            <person name="Chapman S.B."/>
            <person name="Priest M."/>
            <person name="Young S.K."/>
            <person name="Wortman J."/>
            <person name="Nusbaum C."/>
            <person name="Birren B."/>
        </authorList>
    </citation>
    <scope>NUCLEOTIDE SEQUENCE [LARGE SCALE GENOMIC DNA]</scope>
    <source>
        <strain evidence="1">CBS 173.52</strain>
    </source>
</reference>
<evidence type="ECO:0008006" key="3">
    <source>
        <dbReference type="Google" id="ProtNLM"/>
    </source>
</evidence>
<dbReference type="OrthoDB" id="2851338at2759"/>
<protein>
    <recommendedName>
        <fullName evidence="3">EthD domain-containing protein</fullName>
    </recommendedName>
</protein>
<evidence type="ECO:0000313" key="2">
    <source>
        <dbReference type="Proteomes" id="UP000053789"/>
    </source>
</evidence>
<dbReference type="RefSeq" id="XP_016613300.1">
    <property type="nucleotide sequence ID" value="XM_016770461.1"/>
</dbReference>
<keyword evidence="2" id="KW-1185">Reference proteome</keyword>
<sequence length="252" mass="28263">MAASLYLLRVLSEPAEVDRESWEKWYCSENLPSLVNAKAVTRAGLYQAFDDYPLATKTPKAVGQTTLHGVKVTHTDIEPPTEKTFLAMCQIEDPTLARSQHLQNVGQAGEVLSGKSPTSCGVWDSRVYKLIQDFDPRGLGHTPAPFILNVQMEPPDDDDYNNFYRDEHLYMLSRVPGYRRSQRYQLESSDDVDLSAVPRFMAVHEFETLDALDGPELREADASPNTHRIIGSAKAVSVRGFKLVKTFGDIKE</sequence>
<accession>A0A0D2E939</accession>
<dbReference type="GeneID" id="27705684"/>
<dbReference type="HOGENOM" id="CLU_073903_2_0_1"/>
<gene>
    <name evidence="1" type="ORF">Z519_12756</name>
</gene>
<proteinExistence type="predicted"/>